<evidence type="ECO:0000313" key="2">
    <source>
        <dbReference type="EMBL" id="KAK9497439.1"/>
    </source>
</evidence>
<feature type="domain" description="Tudor" evidence="1">
    <location>
        <begin position="433"/>
        <end position="490"/>
    </location>
</feature>
<name>A0AAW1CMG6_9HEMI</name>
<dbReference type="InterPro" id="IPR002999">
    <property type="entry name" value="Tudor"/>
</dbReference>
<organism evidence="2 3">
    <name type="scientific">Rhynocoris fuscipes</name>
    <dbReference type="NCBI Taxonomy" id="488301"/>
    <lineage>
        <taxon>Eukaryota</taxon>
        <taxon>Metazoa</taxon>
        <taxon>Ecdysozoa</taxon>
        <taxon>Arthropoda</taxon>
        <taxon>Hexapoda</taxon>
        <taxon>Insecta</taxon>
        <taxon>Pterygota</taxon>
        <taxon>Neoptera</taxon>
        <taxon>Paraneoptera</taxon>
        <taxon>Hemiptera</taxon>
        <taxon>Heteroptera</taxon>
        <taxon>Panheteroptera</taxon>
        <taxon>Cimicomorpha</taxon>
        <taxon>Reduviidae</taxon>
        <taxon>Harpactorinae</taxon>
        <taxon>Harpactorini</taxon>
        <taxon>Rhynocoris</taxon>
    </lineage>
</organism>
<dbReference type="Gene3D" id="2.30.30.140">
    <property type="match status" value="1"/>
</dbReference>
<dbReference type="PROSITE" id="PS50304">
    <property type="entry name" value="TUDOR"/>
    <property type="match status" value="1"/>
</dbReference>
<evidence type="ECO:0000259" key="1">
    <source>
        <dbReference type="PROSITE" id="PS50304"/>
    </source>
</evidence>
<protein>
    <recommendedName>
        <fullName evidence="1">Tudor domain-containing protein</fullName>
    </recommendedName>
</protein>
<dbReference type="PANTHER" id="PTHR22948">
    <property type="entry name" value="TUDOR DOMAIN CONTAINING PROTEIN"/>
    <property type="match status" value="1"/>
</dbReference>
<dbReference type="Proteomes" id="UP001461498">
    <property type="component" value="Unassembled WGS sequence"/>
</dbReference>
<dbReference type="PANTHER" id="PTHR22948:SF76">
    <property type="entry name" value="FI20010P1-RELATED"/>
    <property type="match status" value="1"/>
</dbReference>
<gene>
    <name evidence="2" type="ORF">O3M35_004148</name>
</gene>
<dbReference type="AlphaFoldDB" id="A0AAW1CMG6"/>
<dbReference type="InterPro" id="IPR050621">
    <property type="entry name" value="Tudor_domain_containing"/>
</dbReference>
<accession>A0AAW1CMG6</accession>
<dbReference type="EMBL" id="JAPXFL010000014">
    <property type="protein sequence ID" value="KAK9497439.1"/>
    <property type="molecule type" value="Genomic_DNA"/>
</dbReference>
<evidence type="ECO:0000313" key="3">
    <source>
        <dbReference type="Proteomes" id="UP001461498"/>
    </source>
</evidence>
<dbReference type="SUPFAM" id="SSF63748">
    <property type="entry name" value="Tudor/PWWP/MBT"/>
    <property type="match status" value="2"/>
</dbReference>
<sequence>MNRLKLATEKVKYLLDEIQDELVNLYRQLPLHNEEKLCGYLEKVMKDYHEQLLIISQNIESRHESRIKTVKKIIKTKLDMPLKYTAHDKYYKYKKGTNPWDFHLSNASMRDMEKIDREIIEAYCFKEIGQFQSLPENGLTVIGSTGTMLFRALTIEKLPDITSCRLLNLDDGEIYLTPLNQIYEMPDNLKKRPPQTIRCTLAKDRFCKRFWAEEYSRFFKLIMEGMEFKFDILDQISIDFHPHYLIHLNGMLSPGQPKLTLDISRWIIDNLFPQMEIFSGDLKKVMKNVPLIYFEADDAEDISSISSLSSDYDSQDMSIDISITSISEFDEENASYEVVNNSTGSTESNSDYWNRVGGPIDDNDNEPLQFTCSYNFPAVDDTIIVCPQTIITGHVFYGHIIDHPDNYNDELKLLEEEINLSENIQRYEIYTNIPDAKELCLVLSDNGKWCRSRVIEVDHRGIHVFHVDYGRFETVCSFNMRKIKRDYLNLPPQGVRFELYGIWPIEDKKKDAQKFLRNSILNKNFVCNVKRRKLREQTLCISLGLRNNSSLQELLISFGYFEEAPNLYVLRNIPSMEESN</sequence>
<comment type="caution">
    <text evidence="2">The sequence shown here is derived from an EMBL/GenBank/DDBJ whole genome shotgun (WGS) entry which is preliminary data.</text>
</comment>
<reference evidence="2 3" key="1">
    <citation type="submission" date="2022-12" db="EMBL/GenBank/DDBJ databases">
        <title>Chromosome-level genome assembly of true bugs.</title>
        <authorList>
            <person name="Ma L."/>
            <person name="Li H."/>
        </authorList>
    </citation>
    <scope>NUCLEOTIDE SEQUENCE [LARGE SCALE GENOMIC DNA]</scope>
    <source>
        <strain evidence="2">Lab_2022b</strain>
    </source>
</reference>
<keyword evidence="3" id="KW-1185">Reference proteome</keyword>
<proteinExistence type="predicted"/>
<dbReference type="Pfam" id="PF00567">
    <property type="entry name" value="TUDOR"/>
    <property type="match status" value="2"/>
</dbReference>